<proteinExistence type="predicted"/>
<reference evidence="1 2" key="2">
    <citation type="journal article" date="2019" name="Int. J. Syst. Evol. Microbiol.">
        <title>Anaerobacillus isosaccharinicus sp. nov., an alkaliphilic bacterium which degrades isosaccharinic acid.</title>
        <authorList>
            <person name="Bassil N.M."/>
            <person name="Lloyd J.R."/>
        </authorList>
    </citation>
    <scope>NUCLEOTIDE SEQUENCE [LARGE SCALE GENOMIC DNA]</scope>
    <source>
        <strain evidence="1 2">NB2006</strain>
    </source>
</reference>
<dbReference type="Proteomes" id="UP000180175">
    <property type="component" value="Chromosome"/>
</dbReference>
<sequence length="105" mass="11837">MVWDAQTTPEEMDSVTAQISQFSKQLGGSFDVLVDMRTVKVFKPETQAKLVEHQISLKNSGMQRAAVVIGSVITKMQLNRTSKAAEHSTETQWETYDEALSYLRK</sequence>
<dbReference type="OrthoDB" id="2864316at2"/>
<dbReference type="KEGG" id="aia:AWH56_013820"/>
<protein>
    <submittedName>
        <fullName evidence="1">Uncharacterized protein</fullName>
    </submittedName>
</protein>
<dbReference type="EMBL" id="CP063356">
    <property type="protein sequence ID" value="QOY38613.2"/>
    <property type="molecule type" value="Genomic_DNA"/>
</dbReference>
<evidence type="ECO:0000313" key="1">
    <source>
        <dbReference type="EMBL" id="QOY38613.2"/>
    </source>
</evidence>
<organism evidence="1 2">
    <name type="scientific">Anaerobacillus isosaccharinicus</name>
    <dbReference type="NCBI Taxonomy" id="1532552"/>
    <lineage>
        <taxon>Bacteria</taxon>
        <taxon>Bacillati</taxon>
        <taxon>Bacillota</taxon>
        <taxon>Bacilli</taxon>
        <taxon>Bacillales</taxon>
        <taxon>Bacillaceae</taxon>
        <taxon>Anaerobacillus</taxon>
    </lineage>
</organism>
<evidence type="ECO:0000313" key="2">
    <source>
        <dbReference type="Proteomes" id="UP000180175"/>
    </source>
</evidence>
<keyword evidence="2" id="KW-1185">Reference proteome</keyword>
<gene>
    <name evidence="1" type="ORF">AWH56_013820</name>
</gene>
<reference evidence="1 2" key="1">
    <citation type="journal article" date="2017" name="Genome Announc.">
        <title>Draft Genome Sequences of Four Alkaliphilic Bacteria Belonging to the Anaerobacillus Genus.</title>
        <authorList>
            <person name="Bassil N.M."/>
            <person name="Lloyd J.R."/>
        </authorList>
    </citation>
    <scope>NUCLEOTIDE SEQUENCE [LARGE SCALE GENOMIC DNA]</scope>
    <source>
        <strain evidence="1 2">NB2006</strain>
    </source>
</reference>
<name>A0A7S7RE26_9BACI</name>
<accession>A0A7S7RE26</accession>